<sequence>MEASFPREEYRSVEEQLALFSRPEYQVYGYLSEQVLAAFLAIWDGPSFVFLEHFAVDERFRGGGLGSKLLLEWLELDGQTKPVILEIEPPVNEIQKRRAAFYERNGFVLSNWSYEQPALSDDKEPVPVVLMTYPKVISEQLFTEVKDWVFEQVYGR</sequence>
<dbReference type="EC" id="2.3.1.-" evidence="2"/>
<keyword evidence="2" id="KW-0012">Acyltransferase</keyword>
<proteinExistence type="predicted"/>
<dbReference type="InterPro" id="IPR000182">
    <property type="entry name" value="GNAT_dom"/>
</dbReference>
<dbReference type="SUPFAM" id="SSF55729">
    <property type="entry name" value="Acyl-CoA N-acyltransferases (Nat)"/>
    <property type="match status" value="1"/>
</dbReference>
<dbReference type="EMBL" id="CP102453">
    <property type="protein sequence ID" value="UUX34951.1"/>
    <property type="molecule type" value="Genomic_DNA"/>
</dbReference>
<accession>A0ABY5P8N9</accession>
<dbReference type="Gene3D" id="3.40.630.30">
    <property type="match status" value="1"/>
</dbReference>
<reference evidence="2 3" key="1">
    <citation type="submission" date="2022-08" db="EMBL/GenBank/DDBJ databases">
        <title>Aerococcaceae sp. nov isolated from spoiled eye mask.</title>
        <authorList>
            <person name="Zhou G."/>
            <person name="Xie X.-B."/>
            <person name="Shi Q.-S."/>
            <person name="Wang Y.-S."/>
            <person name="Wen X."/>
            <person name="Peng H."/>
            <person name="Yang X.-J."/>
            <person name="Tao H.-B."/>
            <person name="Huang X.-M."/>
        </authorList>
    </citation>
    <scope>NUCLEOTIDE SEQUENCE [LARGE SCALE GENOMIC DNA]</scope>
    <source>
        <strain evidence="3">DM20194951</strain>
    </source>
</reference>
<dbReference type="RefSeq" id="WP_313794444.1">
    <property type="nucleotide sequence ID" value="NZ_CP102453.1"/>
</dbReference>
<protein>
    <submittedName>
        <fullName evidence="2">GNAT family N-acetyltransferase</fullName>
        <ecNumber evidence="2">2.3.1.-</ecNumber>
    </submittedName>
</protein>
<dbReference type="InterPro" id="IPR016181">
    <property type="entry name" value="Acyl_CoA_acyltransferase"/>
</dbReference>
<keyword evidence="2" id="KW-0808">Transferase</keyword>
<keyword evidence="3" id="KW-1185">Reference proteome</keyword>
<evidence type="ECO:0000313" key="3">
    <source>
        <dbReference type="Proteomes" id="UP001315967"/>
    </source>
</evidence>
<evidence type="ECO:0000259" key="1">
    <source>
        <dbReference type="PROSITE" id="PS51186"/>
    </source>
</evidence>
<dbReference type="Proteomes" id="UP001315967">
    <property type="component" value="Chromosome"/>
</dbReference>
<name>A0ABY5P8N9_9LACT</name>
<organism evidence="2 3">
    <name type="scientific">Fundicoccus culcitae</name>
    <dbReference type="NCBI Taxonomy" id="2969821"/>
    <lineage>
        <taxon>Bacteria</taxon>
        <taxon>Bacillati</taxon>
        <taxon>Bacillota</taxon>
        <taxon>Bacilli</taxon>
        <taxon>Lactobacillales</taxon>
        <taxon>Aerococcaceae</taxon>
        <taxon>Fundicoccus</taxon>
    </lineage>
</organism>
<gene>
    <name evidence="2" type="ORF">NRE15_04705</name>
</gene>
<feature type="domain" description="N-acetyltransferase" evidence="1">
    <location>
        <begin position="1"/>
        <end position="136"/>
    </location>
</feature>
<dbReference type="Pfam" id="PF13508">
    <property type="entry name" value="Acetyltransf_7"/>
    <property type="match status" value="1"/>
</dbReference>
<dbReference type="PROSITE" id="PS51186">
    <property type="entry name" value="GNAT"/>
    <property type="match status" value="1"/>
</dbReference>
<evidence type="ECO:0000313" key="2">
    <source>
        <dbReference type="EMBL" id="UUX34951.1"/>
    </source>
</evidence>
<dbReference type="GO" id="GO:0016746">
    <property type="term" value="F:acyltransferase activity"/>
    <property type="evidence" value="ECO:0007669"/>
    <property type="project" value="UniProtKB-KW"/>
</dbReference>